<dbReference type="InterPro" id="IPR036764">
    <property type="entry name" value="Peptidase_Prp_sf"/>
</dbReference>
<keyword evidence="2" id="KW-0645">Protease</keyword>
<dbReference type="CDD" id="cd16332">
    <property type="entry name" value="Prp-like"/>
    <property type="match status" value="1"/>
</dbReference>
<dbReference type="EMBL" id="FQXR01000003">
    <property type="protein sequence ID" value="SHH67172.1"/>
    <property type="molecule type" value="Genomic_DNA"/>
</dbReference>
<sequence>MINVKIYRDSNGNIFKYTVEGHAGYSTNGSDIVCAAVSMLTQTTLIALNEVCKIDEEDIDYFIDDEKGKMSVAIPKTLQSEKLYSANIVLKTMEVGIKALIDSYPRYITLKYGEV</sequence>
<protein>
    <recommendedName>
        <fullName evidence="6">Ribosomal processing cysteine protease Prp</fullName>
    </recommendedName>
</protein>
<evidence type="ECO:0000313" key="7">
    <source>
        <dbReference type="EMBL" id="SHH67172.1"/>
    </source>
</evidence>
<evidence type="ECO:0000313" key="8">
    <source>
        <dbReference type="Proteomes" id="UP000184389"/>
    </source>
</evidence>
<accession>A0A1M5UW10</accession>
<keyword evidence="4" id="KW-0788">Thiol protease</keyword>
<dbReference type="GO" id="GO:0008234">
    <property type="term" value="F:cysteine-type peptidase activity"/>
    <property type="evidence" value="ECO:0007669"/>
    <property type="project" value="UniProtKB-KW"/>
</dbReference>
<dbReference type="GO" id="GO:0006508">
    <property type="term" value="P:proteolysis"/>
    <property type="evidence" value="ECO:0007669"/>
    <property type="project" value="UniProtKB-KW"/>
</dbReference>
<reference evidence="7 8" key="1">
    <citation type="submission" date="2016-11" db="EMBL/GenBank/DDBJ databases">
        <authorList>
            <person name="Jaros S."/>
            <person name="Januszkiewicz K."/>
            <person name="Wedrychowicz H."/>
        </authorList>
    </citation>
    <scope>NUCLEOTIDE SEQUENCE [LARGE SCALE GENOMIC DNA]</scope>
    <source>
        <strain evidence="7 8">DSM 13106</strain>
    </source>
</reference>
<dbReference type="STRING" id="1123281.SAMN02745180_00790"/>
<dbReference type="RefSeq" id="WP_072743366.1">
    <property type="nucleotide sequence ID" value="NZ_FQXR01000003.1"/>
</dbReference>
<dbReference type="PANTHER" id="PTHR39178">
    <property type="entry name" value="HYPOTHETICAL RIBOSOME-ASSOCIATED PROTEIN"/>
    <property type="match status" value="1"/>
</dbReference>
<dbReference type="Proteomes" id="UP000184389">
    <property type="component" value="Unassembled WGS sequence"/>
</dbReference>
<keyword evidence="8" id="KW-1185">Reference proteome</keyword>
<evidence type="ECO:0000256" key="4">
    <source>
        <dbReference type="ARBA" id="ARBA00022807"/>
    </source>
</evidence>
<comment type="similarity">
    <text evidence="5">Belongs to the Prp family.</text>
</comment>
<dbReference type="AlphaFoldDB" id="A0A1M5UW10"/>
<name>A0A1M5UW10_9FIRM</name>
<evidence type="ECO:0000256" key="2">
    <source>
        <dbReference type="ARBA" id="ARBA00022670"/>
    </source>
</evidence>
<dbReference type="GO" id="GO:0042254">
    <property type="term" value="P:ribosome biogenesis"/>
    <property type="evidence" value="ECO:0007669"/>
    <property type="project" value="UniProtKB-KW"/>
</dbReference>
<evidence type="ECO:0000256" key="1">
    <source>
        <dbReference type="ARBA" id="ARBA00022517"/>
    </source>
</evidence>
<dbReference type="OrthoDB" id="48998at2"/>
<keyword evidence="1" id="KW-0690">Ribosome biogenesis</keyword>
<dbReference type="Pfam" id="PF04327">
    <property type="entry name" value="Peptidase_Prp"/>
    <property type="match status" value="1"/>
</dbReference>
<evidence type="ECO:0000256" key="3">
    <source>
        <dbReference type="ARBA" id="ARBA00022801"/>
    </source>
</evidence>
<gene>
    <name evidence="7" type="ORF">SAMN02745180_00790</name>
</gene>
<dbReference type="PANTHER" id="PTHR39178:SF1">
    <property type="entry name" value="RIBOSOMAL-PROCESSING CYSTEINE PROTEASE PRP"/>
    <property type="match status" value="1"/>
</dbReference>
<dbReference type="SUPFAM" id="SSF118010">
    <property type="entry name" value="TM1457-like"/>
    <property type="match status" value="1"/>
</dbReference>
<evidence type="ECO:0000256" key="6">
    <source>
        <dbReference type="ARBA" id="ARBA00044538"/>
    </source>
</evidence>
<keyword evidence="3" id="KW-0378">Hydrolase</keyword>
<evidence type="ECO:0000256" key="5">
    <source>
        <dbReference type="ARBA" id="ARBA00044503"/>
    </source>
</evidence>
<dbReference type="Gene3D" id="3.30.70.1490">
    <property type="entry name" value="Cysteine protease Prp"/>
    <property type="match status" value="1"/>
</dbReference>
<dbReference type="InterPro" id="IPR007422">
    <property type="entry name" value="Peptidase_Prp"/>
</dbReference>
<proteinExistence type="inferred from homology"/>
<organism evidence="7 8">
    <name type="scientific">Sporanaerobacter acetigenes DSM 13106</name>
    <dbReference type="NCBI Taxonomy" id="1123281"/>
    <lineage>
        <taxon>Bacteria</taxon>
        <taxon>Bacillati</taxon>
        <taxon>Bacillota</taxon>
        <taxon>Tissierellia</taxon>
        <taxon>Tissierellales</taxon>
        <taxon>Sporanaerobacteraceae</taxon>
        <taxon>Sporanaerobacter</taxon>
    </lineage>
</organism>